<name>A0ACA9PT43_9GLOM</name>
<evidence type="ECO:0000313" key="1">
    <source>
        <dbReference type="EMBL" id="CAG8721647.1"/>
    </source>
</evidence>
<proteinExistence type="predicted"/>
<keyword evidence="2" id="KW-1185">Reference proteome</keyword>
<comment type="caution">
    <text evidence="1">The sequence shown here is derived from an EMBL/GenBank/DDBJ whole genome shotgun (WGS) entry which is preliminary data.</text>
</comment>
<feature type="non-terminal residue" evidence="1">
    <location>
        <position position="1"/>
    </location>
</feature>
<feature type="non-terminal residue" evidence="1">
    <location>
        <position position="127"/>
    </location>
</feature>
<evidence type="ECO:0000313" key="2">
    <source>
        <dbReference type="Proteomes" id="UP000789860"/>
    </source>
</evidence>
<accession>A0ACA9PT43</accession>
<organism evidence="1 2">
    <name type="scientific">Scutellospora calospora</name>
    <dbReference type="NCBI Taxonomy" id="85575"/>
    <lineage>
        <taxon>Eukaryota</taxon>
        <taxon>Fungi</taxon>
        <taxon>Fungi incertae sedis</taxon>
        <taxon>Mucoromycota</taxon>
        <taxon>Glomeromycotina</taxon>
        <taxon>Glomeromycetes</taxon>
        <taxon>Diversisporales</taxon>
        <taxon>Gigasporaceae</taxon>
        <taxon>Scutellospora</taxon>
    </lineage>
</organism>
<reference evidence="1" key="1">
    <citation type="submission" date="2021-06" db="EMBL/GenBank/DDBJ databases">
        <authorList>
            <person name="Kallberg Y."/>
            <person name="Tangrot J."/>
            <person name="Rosling A."/>
        </authorList>
    </citation>
    <scope>NUCLEOTIDE SEQUENCE</scope>
    <source>
        <strain evidence="1">AU212A</strain>
    </source>
</reference>
<protein>
    <submittedName>
        <fullName evidence="1">9164_t:CDS:1</fullName>
    </submittedName>
</protein>
<gene>
    <name evidence="1" type="ORF">SCALOS_LOCUS11278</name>
</gene>
<dbReference type="Proteomes" id="UP000789860">
    <property type="component" value="Unassembled WGS sequence"/>
</dbReference>
<dbReference type="EMBL" id="CAJVPM010047832">
    <property type="protein sequence ID" value="CAG8721647.1"/>
    <property type="molecule type" value="Genomic_DNA"/>
</dbReference>
<sequence>ADTLPSSLSRPIVGHHPTSSLSIAPPIGSSSAATLLTPPKASSRLRSGSLTLPSASLSAAFGPSIFTSGWSDHRSETNGPPTPPMQTPTTGDLLRGDENNTVGKTLDYLGLDDHEHLKATGNLPQIK</sequence>